<sequence length="313" mass="34624">MTDTPDDELAAATAALREAASLQQRLSTARSKAEGSAAAAAAAQEHIAEEAKDVHKLETLSLTGILSRLRGSHADDLARETAEQEAAQYEYRILEARAAADQRNVADLQRRLDGMGDVAARHAKALTAKEQWLQQTGAPAAARLAEIAQRRGHLTAELTEIAEAREAGKRAMADLRTAAERIGSARSWSAYDTWFDGGMIASMVKNNRLDDVVNCLRSADRELRTFTTELADVHMQGVQTLEISSFTRTMDVWFDNFFTDLMVRDQIIEAQQKVDQAIEGVEAVLTRLDTRKQEREDELARLRAERTELLTSS</sequence>
<dbReference type="OrthoDB" id="3540923at2"/>
<dbReference type="STRING" id="1927124.BST13_24270"/>
<reference evidence="2 3" key="1">
    <citation type="submission" date="2017-02" db="EMBL/GenBank/DDBJ databases">
        <title>The new phylogeny of genus Mycobacterium.</title>
        <authorList>
            <person name="Tortoli E."/>
            <person name="Trovato A."/>
            <person name="Cirillo D.M."/>
        </authorList>
    </citation>
    <scope>NUCLEOTIDE SEQUENCE [LARGE SCALE GENOMIC DNA]</scope>
    <source>
        <strain evidence="2 3">RW6</strain>
    </source>
</reference>
<feature type="coiled-coil region" evidence="1">
    <location>
        <begin position="79"/>
        <end position="111"/>
    </location>
</feature>
<evidence type="ECO:0000313" key="2">
    <source>
        <dbReference type="EMBL" id="ORA31718.1"/>
    </source>
</evidence>
<dbReference type="RefSeq" id="WP_083166563.1">
    <property type="nucleotide sequence ID" value="NZ_MVHF01000029.1"/>
</dbReference>
<organism evidence="2 3">
    <name type="scientific">Mycobacterium aquaticum</name>
    <dbReference type="NCBI Taxonomy" id="1927124"/>
    <lineage>
        <taxon>Bacteria</taxon>
        <taxon>Bacillati</taxon>
        <taxon>Actinomycetota</taxon>
        <taxon>Actinomycetes</taxon>
        <taxon>Mycobacteriales</taxon>
        <taxon>Mycobacteriaceae</taxon>
        <taxon>Mycobacterium</taxon>
    </lineage>
</organism>
<protein>
    <submittedName>
        <fullName evidence="2">Uncharacterized protein</fullName>
    </submittedName>
</protein>
<dbReference type="Proteomes" id="UP000192448">
    <property type="component" value="Unassembled WGS sequence"/>
</dbReference>
<gene>
    <name evidence="2" type="ORF">BST13_24270</name>
</gene>
<evidence type="ECO:0000256" key="1">
    <source>
        <dbReference type="SAM" id="Coils"/>
    </source>
</evidence>
<dbReference type="EMBL" id="MVHF01000029">
    <property type="protein sequence ID" value="ORA31718.1"/>
    <property type="molecule type" value="Genomic_DNA"/>
</dbReference>
<evidence type="ECO:0000313" key="3">
    <source>
        <dbReference type="Proteomes" id="UP000192448"/>
    </source>
</evidence>
<accession>A0A1X0APB8</accession>
<keyword evidence="1" id="KW-0175">Coiled coil</keyword>
<dbReference type="AlphaFoldDB" id="A0A1X0APB8"/>
<name>A0A1X0APB8_9MYCO</name>
<keyword evidence="3" id="KW-1185">Reference proteome</keyword>
<proteinExistence type="predicted"/>
<feature type="coiled-coil region" evidence="1">
    <location>
        <begin position="285"/>
        <end position="312"/>
    </location>
</feature>
<comment type="caution">
    <text evidence="2">The sequence shown here is derived from an EMBL/GenBank/DDBJ whole genome shotgun (WGS) entry which is preliminary data.</text>
</comment>